<feature type="non-terminal residue" evidence="1">
    <location>
        <position position="1"/>
    </location>
</feature>
<gene>
    <name evidence="1" type="ORF">AVEN_164065_1</name>
</gene>
<evidence type="ECO:0000313" key="1">
    <source>
        <dbReference type="EMBL" id="GBL84880.1"/>
    </source>
</evidence>
<dbReference type="EMBL" id="BGPR01081874">
    <property type="protein sequence ID" value="GBL84880.1"/>
    <property type="molecule type" value="Genomic_DNA"/>
</dbReference>
<dbReference type="AlphaFoldDB" id="A0A4Y2AYB1"/>
<keyword evidence="2" id="KW-1185">Reference proteome</keyword>
<reference evidence="1 2" key="1">
    <citation type="journal article" date="2019" name="Sci. Rep.">
        <title>Orb-weaving spider Araneus ventricosus genome elucidates the spidroin gene catalogue.</title>
        <authorList>
            <person name="Kono N."/>
            <person name="Nakamura H."/>
            <person name="Ohtoshi R."/>
            <person name="Moran D.A.P."/>
            <person name="Shinohara A."/>
            <person name="Yoshida Y."/>
            <person name="Fujiwara M."/>
            <person name="Mori M."/>
            <person name="Tomita M."/>
            <person name="Arakawa K."/>
        </authorList>
    </citation>
    <scope>NUCLEOTIDE SEQUENCE [LARGE SCALE GENOMIC DNA]</scope>
</reference>
<organism evidence="1 2">
    <name type="scientific">Araneus ventricosus</name>
    <name type="common">Orbweaver spider</name>
    <name type="synonym">Epeira ventricosa</name>
    <dbReference type="NCBI Taxonomy" id="182803"/>
    <lineage>
        <taxon>Eukaryota</taxon>
        <taxon>Metazoa</taxon>
        <taxon>Ecdysozoa</taxon>
        <taxon>Arthropoda</taxon>
        <taxon>Chelicerata</taxon>
        <taxon>Arachnida</taxon>
        <taxon>Araneae</taxon>
        <taxon>Araneomorphae</taxon>
        <taxon>Entelegynae</taxon>
        <taxon>Araneoidea</taxon>
        <taxon>Araneidae</taxon>
        <taxon>Araneus</taxon>
    </lineage>
</organism>
<accession>A0A4Y2AYB1</accession>
<sequence length="64" mass="7061">KSAFYCQGQAGELTAFLFVSLTGLFCTHGWDKTPLFPPVNDKYVPVFPTGWDCSSIKDFISPAL</sequence>
<evidence type="ECO:0000313" key="2">
    <source>
        <dbReference type="Proteomes" id="UP000499080"/>
    </source>
</evidence>
<protein>
    <submittedName>
        <fullName evidence="1">Uncharacterized protein</fullName>
    </submittedName>
</protein>
<dbReference type="Proteomes" id="UP000499080">
    <property type="component" value="Unassembled WGS sequence"/>
</dbReference>
<proteinExistence type="predicted"/>
<name>A0A4Y2AYB1_ARAVE</name>
<comment type="caution">
    <text evidence="1">The sequence shown here is derived from an EMBL/GenBank/DDBJ whole genome shotgun (WGS) entry which is preliminary data.</text>
</comment>